<dbReference type="AlphaFoldDB" id="A0A848HC57"/>
<comment type="caution">
    <text evidence="2">The sequence shown here is derived from an EMBL/GenBank/DDBJ whole genome shotgun (WGS) entry which is preliminary data.</text>
</comment>
<dbReference type="Gene3D" id="3.40.50.300">
    <property type="entry name" value="P-loop containing nucleotide triphosphate hydrolases"/>
    <property type="match status" value="2"/>
</dbReference>
<evidence type="ECO:0000313" key="2">
    <source>
        <dbReference type="EMBL" id="NML48037.1"/>
    </source>
</evidence>
<dbReference type="Proteomes" id="UP000541185">
    <property type="component" value="Unassembled WGS sequence"/>
</dbReference>
<keyword evidence="3" id="KW-1185">Reference proteome</keyword>
<protein>
    <recommendedName>
        <fullName evidence="1">Helicase ATP-binding domain-containing protein</fullName>
    </recommendedName>
</protein>
<evidence type="ECO:0000313" key="3">
    <source>
        <dbReference type="Proteomes" id="UP000541185"/>
    </source>
</evidence>
<gene>
    <name evidence="2" type="ORF">HHL11_30090</name>
</gene>
<evidence type="ECO:0000259" key="1">
    <source>
        <dbReference type="SMART" id="SM00487"/>
    </source>
</evidence>
<dbReference type="InterPro" id="IPR027417">
    <property type="entry name" value="P-loop_NTPase"/>
</dbReference>
<proteinExistence type="predicted"/>
<organism evidence="2 3">
    <name type="scientific">Ramlibacter agri</name>
    <dbReference type="NCBI Taxonomy" id="2728837"/>
    <lineage>
        <taxon>Bacteria</taxon>
        <taxon>Pseudomonadati</taxon>
        <taxon>Pseudomonadota</taxon>
        <taxon>Betaproteobacteria</taxon>
        <taxon>Burkholderiales</taxon>
        <taxon>Comamonadaceae</taxon>
        <taxon>Ramlibacter</taxon>
    </lineage>
</organism>
<name>A0A848HC57_9BURK</name>
<reference evidence="2 3" key="1">
    <citation type="submission" date="2020-04" db="EMBL/GenBank/DDBJ databases">
        <title>Ramlibacter sp. G-1-2-2 isolated from soil.</title>
        <authorList>
            <person name="Dahal R.H."/>
        </authorList>
    </citation>
    <scope>NUCLEOTIDE SEQUENCE [LARGE SCALE GENOMIC DNA]</scope>
    <source>
        <strain evidence="2 3">G-1-2-2</strain>
    </source>
</reference>
<sequence>MSRKPKAFQKQTISHVSAILNEGSARRFLVADEAGLGKTMVARGVIQNLADLKRGRLTVFYVCSSQPIASQNADSLLSFLDNDKEIAKARAKADRPSLLPLSELPSHREVRLFTLTPMTMYSGGRRGLQRGHALERALACAFLHNVVGKPLQRVQNHLSMGVGGFGDMVRRYRADLAAKVAESDVDTKRFLKAFRLELMMALKVSRGRLWEVLESLRQERPVVMASIVRNVMAAAVLRALKPDLVIFDEFQRFRELMARGDGDLSKDLRMHGSQRRIIDVVLARDESVKLLMLSATPYEALTAGVGARHRHEDGDSDFFRIVDFLFEHHNQGASHRRKIREQFSLMEAELRKSAYRSAELAQARDELRRMLLKVMCRTERPPQQRHDLQIEAPALLPADLKAFGELATSMDNGVQSWAVPLWASVPAPIQTLGSKYKCWNNTSFKGTQPIIKRKQVDEGVIPRNWPHPKLRGMLDALPPKTLALPWIRPSLEWWRSRGPWAAANTSKLDGKLLVFSRFAATPGAVSGLVSYEVETRMLGSRPTGKTYESVGKASHFKVKADAPALFTLFFASSFLASLDPLASGFPRTVSAAKNALCRQLRARINAEVVNKVKRPLMKPHVLLIALEKRQQTWPAARDAWVKALAAGGSVSKAAALSAVRDWENKAKSDFTALSQSEFDLLVDLALDLPGVVVERALRRHWPGARDQRETIQMLLVNGFRRYFDKPWFASSLAGNGSGAATEGSKRPKDYPSDLRAAVVAGNLESVLDEHFWTMSNSGKSWDEGIEELTDALNVSGGRSRLRERGKGTLRIDLRCHVAMPLHPAKSDADSLPGERPARPDQVRHAFNSPFWPHVVSTTSVGQEGLDFHTWCRSVCHWDPARGPVELEQREGRVARFSGLSIRLALAQQATLDQREKGESPWKAVARWATSLEDSHTQMTPWWCVDQATTVQCNFAPAGSREHQQGAMLERARALYRMVLGATNPGPLLEELEADDNVTPDLAATAAINLRPPPLSS</sequence>
<dbReference type="InterPro" id="IPR014001">
    <property type="entry name" value="Helicase_ATP-bd"/>
</dbReference>
<dbReference type="EMBL" id="JABBFX010000004">
    <property type="protein sequence ID" value="NML48037.1"/>
    <property type="molecule type" value="Genomic_DNA"/>
</dbReference>
<accession>A0A848HC57</accession>
<feature type="domain" description="Helicase ATP-binding" evidence="1">
    <location>
        <begin position="1"/>
        <end position="322"/>
    </location>
</feature>
<dbReference type="SMART" id="SM00487">
    <property type="entry name" value="DEXDc"/>
    <property type="match status" value="1"/>
</dbReference>
<dbReference type="SUPFAM" id="SSF52540">
    <property type="entry name" value="P-loop containing nucleoside triphosphate hydrolases"/>
    <property type="match status" value="2"/>
</dbReference>
<dbReference type="RefSeq" id="WP_169422353.1">
    <property type="nucleotide sequence ID" value="NZ_JABBFX010000004.1"/>
</dbReference>